<gene>
    <name evidence="4" type="ORF">NCAST_01_00290</name>
</gene>
<dbReference type="Proteomes" id="UP000017048">
    <property type="component" value="Unassembled WGS sequence"/>
</dbReference>
<feature type="transmembrane region" description="Helical" evidence="2">
    <location>
        <begin position="152"/>
        <end position="174"/>
    </location>
</feature>
<evidence type="ECO:0000256" key="1">
    <source>
        <dbReference type="SAM" id="MobiDB-lite"/>
    </source>
</evidence>
<feature type="transmembrane region" description="Helical" evidence="2">
    <location>
        <begin position="36"/>
        <end position="55"/>
    </location>
</feature>
<feature type="transmembrane region" description="Helical" evidence="2">
    <location>
        <begin position="75"/>
        <end position="94"/>
    </location>
</feature>
<dbReference type="RefSeq" id="WP_019046101.1">
    <property type="nucleotide sequence ID" value="NZ_BAFO02000001.1"/>
</dbReference>
<accession>U5E5F9</accession>
<feature type="domain" description="Pyrrolo-quinoline quinone repeat" evidence="3">
    <location>
        <begin position="248"/>
        <end position="341"/>
    </location>
</feature>
<dbReference type="STRING" id="1824.SAMN05444423_111141"/>
<evidence type="ECO:0000313" key="5">
    <source>
        <dbReference type="Proteomes" id="UP000017048"/>
    </source>
</evidence>
<dbReference type="SUPFAM" id="SSF50998">
    <property type="entry name" value="Quinoprotein alcohol dehydrogenase-like"/>
    <property type="match status" value="1"/>
</dbReference>
<sequence length="605" mass="64459">MGDSTSADRTRTTLDDPPTSLPTLERPLGQLSRLRAVAAAVGTGLLAGGVILALVSRFGTTAVSVRESLAQPTQFAMVAAVLGGLTLLITLAAWLAGRRRTVDLWTRQHDWEQFATAAIVLMIVILAGMTWREHLPSSYDTLRATLPYFTQLPTAAAATILVGIGAILVLPLTIHMGVSRTIGRGAVAVATTAGLVIAATVGALAIHAGDDNANIDHRTADSTTPPALPARVTAEAYRLELPPLNNRPEATGRQVLPAGTGFIVAGVDGLRAYDGATGEPRWHYLRRPQSGKRVFALERGTTIVTSDRSVVTTRWEGPGDQSHRITFDAVTGHILWTSDDDNDFTVDEKDRPGRLFDTPAADDLIVETTRRIEAYDARTAVRRWSTSRSDSGCKSTDTPIQVTAAAIYHLLKCGSTWRITALSARTGDVVGSRDLPADSQPDLDLLSNTLMASWGDPGAAYLLANAPDQLASAPIRSGTRPSAADPDGPAVLVRQPNSAPAGEHTAALTSIHDTASTPVPELTAWSRDSLLFLTDQIINLNFDESPGLSLWDRRNLSSPSTTSFASSCRPKQTVPRLLPISSAVLMVCQNNEAIGDATLDIIGFR</sequence>
<evidence type="ECO:0000259" key="3">
    <source>
        <dbReference type="Pfam" id="PF13360"/>
    </source>
</evidence>
<keyword evidence="2" id="KW-0812">Transmembrane</keyword>
<evidence type="ECO:0000256" key="2">
    <source>
        <dbReference type="SAM" id="Phobius"/>
    </source>
</evidence>
<organism evidence="4 5">
    <name type="scientific">Nocardia asteroides NBRC 15531</name>
    <dbReference type="NCBI Taxonomy" id="1110697"/>
    <lineage>
        <taxon>Bacteria</taxon>
        <taxon>Bacillati</taxon>
        <taxon>Actinomycetota</taxon>
        <taxon>Actinomycetes</taxon>
        <taxon>Mycobacteriales</taxon>
        <taxon>Nocardiaceae</taxon>
        <taxon>Nocardia</taxon>
    </lineage>
</organism>
<feature type="compositionally biased region" description="Basic and acidic residues" evidence="1">
    <location>
        <begin position="1"/>
        <end position="14"/>
    </location>
</feature>
<name>U5E5F9_NOCAS</name>
<keyword evidence="2" id="KW-1133">Transmembrane helix</keyword>
<evidence type="ECO:0000313" key="4">
    <source>
        <dbReference type="EMBL" id="GAD81461.1"/>
    </source>
</evidence>
<reference evidence="4 5" key="1">
    <citation type="journal article" date="2014" name="BMC Genomics">
        <title>Genome based analysis of type-I polyketide synthase and nonribosomal peptide synthetase gene clusters in seven strains of five representative Nocardia species.</title>
        <authorList>
            <person name="Komaki H."/>
            <person name="Ichikawa N."/>
            <person name="Hosoyama A."/>
            <person name="Takahashi-Nakaguchi A."/>
            <person name="Matsuzawa T."/>
            <person name="Suzuki K."/>
            <person name="Fujita N."/>
            <person name="Gonoi T."/>
        </authorList>
    </citation>
    <scope>NUCLEOTIDE SEQUENCE [LARGE SCALE GENOMIC DNA]</scope>
    <source>
        <strain evidence="4 5">NBRC 15531</strain>
    </source>
</reference>
<feature type="transmembrane region" description="Helical" evidence="2">
    <location>
        <begin position="114"/>
        <end position="132"/>
    </location>
</feature>
<dbReference type="InterPro" id="IPR011047">
    <property type="entry name" value="Quinoprotein_ADH-like_sf"/>
</dbReference>
<dbReference type="Gene3D" id="2.130.10.10">
    <property type="entry name" value="YVTN repeat-like/Quinoprotein amine dehydrogenase"/>
    <property type="match status" value="1"/>
</dbReference>
<dbReference type="OrthoDB" id="4571219at2"/>
<dbReference type="InterPro" id="IPR015943">
    <property type="entry name" value="WD40/YVTN_repeat-like_dom_sf"/>
</dbReference>
<keyword evidence="5" id="KW-1185">Reference proteome</keyword>
<feature type="region of interest" description="Disordered" evidence="1">
    <location>
        <begin position="1"/>
        <end position="22"/>
    </location>
</feature>
<dbReference type="Pfam" id="PF13360">
    <property type="entry name" value="PQQ_2"/>
    <property type="match status" value="1"/>
</dbReference>
<dbReference type="AlphaFoldDB" id="U5E5F9"/>
<keyword evidence="2" id="KW-0472">Membrane</keyword>
<protein>
    <recommendedName>
        <fullName evidence="3">Pyrrolo-quinoline quinone repeat domain-containing protein</fullName>
    </recommendedName>
</protein>
<comment type="caution">
    <text evidence="4">The sequence shown here is derived from an EMBL/GenBank/DDBJ whole genome shotgun (WGS) entry which is preliminary data.</text>
</comment>
<dbReference type="GeneID" id="91516231"/>
<feature type="transmembrane region" description="Helical" evidence="2">
    <location>
        <begin position="186"/>
        <end position="208"/>
    </location>
</feature>
<dbReference type="InterPro" id="IPR002372">
    <property type="entry name" value="PQQ_rpt_dom"/>
</dbReference>
<dbReference type="EMBL" id="BAFO02000001">
    <property type="protein sequence ID" value="GAD81461.1"/>
    <property type="molecule type" value="Genomic_DNA"/>
</dbReference>
<dbReference type="eggNOG" id="ENOG5030336">
    <property type="taxonomic scope" value="Bacteria"/>
</dbReference>
<proteinExistence type="predicted"/>